<name>A0A419WAW5_9BACT</name>
<dbReference type="PANTHER" id="PTHR43118:SF1">
    <property type="entry name" value="RHAMNOGALACTURONAN LYASE (EUROFUNG)"/>
    <property type="match status" value="1"/>
</dbReference>
<feature type="chain" id="PRO_5019570974" evidence="1">
    <location>
        <begin position="23"/>
        <end position="712"/>
    </location>
</feature>
<dbReference type="Pfam" id="PF18370">
    <property type="entry name" value="RGI_lyase"/>
    <property type="match status" value="1"/>
</dbReference>
<dbReference type="CDD" id="cd10318">
    <property type="entry name" value="RGL11"/>
    <property type="match status" value="1"/>
</dbReference>
<dbReference type="InterPro" id="IPR034641">
    <property type="entry name" value="RGL11"/>
</dbReference>
<evidence type="ECO:0000256" key="1">
    <source>
        <dbReference type="SAM" id="SignalP"/>
    </source>
</evidence>
<gene>
    <name evidence="4" type="ORF">BC643_2926</name>
</gene>
<dbReference type="InterPro" id="IPR013783">
    <property type="entry name" value="Ig-like_fold"/>
</dbReference>
<evidence type="ECO:0000259" key="2">
    <source>
        <dbReference type="Pfam" id="PF18370"/>
    </source>
</evidence>
<dbReference type="InterPro" id="IPR041624">
    <property type="entry name" value="RGI_lyase"/>
</dbReference>
<proteinExistence type="predicted"/>
<dbReference type="GO" id="GO:0016829">
    <property type="term" value="F:lyase activity"/>
    <property type="evidence" value="ECO:0007669"/>
    <property type="project" value="UniProtKB-KW"/>
</dbReference>
<keyword evidence="5" id="KW-1185">Reference proteome</keyword>
<evidence type="ECO:0000313" key="5">
    <source>
        <dbReference type="Proteomes" id="UP000283387"/>
    </source>
</evidence>
<comment type="caution">
    <text evidence="4">The sequence shown here is derived from an EMBL/GenBank/DDBJ whole genome shotgun (WGS) entry which is preliminary data.</text>
</comment>
<evidence type="ECO:0000313" key="4">
    <source>
        <dbReference type="EMBL" id="RKD92552.1"/>
    </source>
</evidence>
<dbReference type="InterPro" id="IPR049366">
    <property type="entry name" value="RGL11_C"/>
</dbReference>
<dbReference type="InterPro" id="IPR028994">
    <property type="entry name" value="Integrin_alpha_N"/>
</dbReference>
<organism evidence="4 5">
    <name type="scientific">Mangrovibacterium diazotrophicum</name>
    <dbReference type="NCBI Taxonomy" id="1261403"/>
    <lineage>
        <taxon>Bacteria</taxon>
        <taxon>Pseudomonadati</taxon>
        <taxon>Bacteroidota</taxon>
        <taxon>Bacteroidia</taxon>
        <taxon>Marinilabiliales</taxon>
        <taxon>Prolixibacteraceae</taxon>
        <taxon>Mangrovibacterium</taxon>
    </lineage>
</organism>
<accession>A0A419WAW5</accession>
<keyword evidence="1" id="KW-0732">Signal</keyword>
<feature type="signal peptide" evidence="1">
    <location>
        <begin position="1"/>
        <end position="22"/>
    </location>
</feature>
<reference evidence="4 5" key="1">
    <citation type="submission" date="2018-09" db="EMBL/GenBank/DDBJ databases">
        <title>Genomic Encyclopedia of Archaeal and Bacterial Type Strains, Phase II (KMG-II): from individual species to whole genera.</title>
        <authorList>
            <person name="Goeker M."/>
        </authorList>
    </citation>
    <scope>NUCLEOTIDE SEQUENCE [LARGE SCALE GENOMIC DNA]</scope>
    <source>
        <strain evidence="4 5">DSM 27148</strain>
    </source>
</reference>
<dbReference type="SUPFAM" id="SSF69318">
    <property type="entry name" value="Integrin alpha N-terminal domain"/>
    <property type="match status" value="1"/>
</dbReference>
<feature type="domain" description="Rhamnogalacturonan lyase family 11 C-terminal" evidence="3">
    <location>
        <begin position="116"/>
        <end position="621"/>
    </location>
</feature>
<sequence length="712" mass="78534">MKKVFLLAGWCCILLFCGQCVTGQSRQMEYLDRGLLAIKTTNAVFVSWRSLGTDGSTVTFNLYRNNQLINESPLSLTNFTDTSGSQADSYVLKVLVDGEEVSGMESQPVTPWAQQYLTIALDQPAGGTTPDDVTYTYLPNDCSVGDLDGDGQYEIVLKWDPTNSKDNSQSGYTGNVFIDAYELDGTKLWRIDLGRNIRAGAHYTQFMVYDLDGDGRAELVCKTAPGTVDGKGNAVIMGSDDSSADYRTSSGTILSGPEYLTLFDGLTGAELNTVAYDPPRHPTKLNPTTSELKAIWGDNYGNRQDRFLACVAYLDGTKPSVVMGRGYYTRSCLAAYDVKDKKLVQRWFYDSGSTSGIGAYGQGNHNLSVGDVDVDGKDEIIYGSCAWDDDGSLLYRTGLGHGDALHLSDLDPDEDGLELWDVHEEKTATYGYEIHNAGTGGVKWGTFSGTDVGRGLAADIDPNHRGFEMWSTASSNVYSCKGEVVSTSRPSVNFRVYWDGDLQDELLDGTKLDKWKTTGGTDRLFTFYNYSNAKEINSTKANPCLSADILGDWREEVVYYNSSNGSELVLFSTVIPTDYKLYTPMHDPVYRMGIAWQNVAYNQPPHLGFYIGDGLTSIPTPSIYTPQYSITTSSKLIKSADTRVYKVNDKIRIESDDEIDAVSVVNMKGQTIFSDCAVKGKTYEFSIAANHSMVVVKWRSKDRVFTNKILNF</sequence>
<feature type="domain" description="Rhamnogalacturonan I lyase beta-sheet" evidence="2">
    <location>
        <begin position="26"/>
        <end position="112"/>
    </location>
</feature>
<evidence type="ECO:0000259" key="3">
    <source>
        <dbReference type="Pfam" id="PF21348"/>
    </source>
</evidence>
<dbReference type="Proteomes" id="UP000283387">
    <property type="component" value="Unassembled WGS sequence"/>
</dbReference>
<dbReference type="AlphaFoldDB" id="A0A419WAW5"/>
<keyword evidence="4" id="KW-0456">Lyase</keyword>
<dbReference type="Pfam" id="PF21348">
    <property type="entry name" value="RGL11_C"/>
    <property type="match status" value="1"/>
</dbReference>
<dbReference type="Gene3D" id="2.60.40.10">
    <property type="entry name" value="Immunoglobulins"/>
    <property type="match status" value="1"/>
</dbReference>
<dbReference type="EMBL" id="RAPN01000001">
    <property type="protein sequence ID" value="RKD92552.1"/>
    <property type="molecule type" value="Genomic_DNA"/>
</dbReference>
<protein>
    <submittedName>
        <fullName evidence="4">Rhamnogalacturonan endolyase</fullName>
    </submittedName>
</protein>
<dbReference type="RefSeq" id="WP_170154568.1">
    <property type="nucleotide sequence ID" value="NZ_RAPN01000001.1"/>
</dbReference>
<dbReference type="PANTHER" id="PTHR43118">
    <property type="entry name" value="RHAMNOGALACTURONAN LYASE (EUROFUNG)"/>
    <property type="match status" value="1"/>
</dbReference>